<dbReference type="InterPro" id="IPR051645">
    <property type="entry name" value="PER33/POM33_regulator"/>
</dbReference>
<evidence type="ECO:0000256" key="7">
    <source>
        <dbReference type="SAM" id="Phobius"/>
    </source>
</evidence>
<evidence type="ECO:0000256" key="6">
    <source>
        <dbReference type="SAM" id="MobiDB-lite"/>
    </source>
</evidence>
<dbReference type="GO" id="GO:0016020">
    <property type="term" value="C:membrane"/>
    <property type="evidence" value="ECO:0007669"/>
    <property type="project" value="UniProtKB-SubCell"/>
</dbReference>
<dbReference type="GO" id="GO:0061024">
    <property type="term" value="P:membrane organization"/>
    <property type="evidence" value="ECO:0007669"/>
    <property type="project" value="TreeGrafter"/>
</dbReference>
<proteinExistence type="inferred from homology"/>
<dbReference type="Pfam" id="PF03661">
    <property type="entry name" value="TMEM33_Pom33"/>
    <property type="match status" value="1"/>
</dbReference>
<evidence type="ECO:0000313" key="9">
    <source>
        <dbReference type="WBParaSite" id="jg15176.2"/>
    </source>
</evidence>
<evidence type="ECO:0000256" key="2">
    <source>
        <dbReference type="ARBA" id="ARBA00007322"/>
    </source>
</evidence>
<sequence length="363" mass="41061">MVEIREETPEGANNETSRSNTAPTAPPPTILEYIKTNRNEALCFCLRLATIYFSFVYIVPFFSISTQKNAYVKSFVSAAATNAFRLHQRMRESNNPIFSRVFLSEIMFEDSAHYLFYCLMFALSTPVTMALVPITLYALLHGLNFSLKSATELGYGSAPVVVQATQLKTQQVTGNILSTIACAEIAIFPIFIAMIFGKANLFFPFIYYRFISMRYMSRRNPYTRETFANIKLSLFSLANSARCPMIVKNMIFKLQFSCLSQKLLTLCVFYIEEEFACMLNGSVDWEAVGRAILFVQSADVEAQPEANIEDQQEAVIKDQPEEVVIGTVVSNRGKLQREIYGNAQMSMIRNARLVYTPLGELQK</sequence>
<evidence type="ECO:0000256" key="4">
    <source>
        <dbReference type="ARBA" id="ARBA00022989"/>
    </source>
</evidence>
<dbReference type="InterPro" id="IPR005344">
    <property type="entry name" value="TMEM33/Pom33"/>
</dbReference>
<evidence type="ECO:0000256" key="5">
    <source>
        <dbReference type="ARBA" id="ARBA00023136"/>
    </source>
</evidence>
<keyword evidence="8" id="KW-1185">Reference proteome</keyword>
<comment type="similarity">
    <text evidence="2">Belongs to the PER33/POM33 family.</text>
</comment>
<organism evidence="8 9">
    <name type="scientific">Ditylenchus dipsaci</name>
    <dbReference type="NCBI Taxonomy" id="166011"/>
    <lineage>
        <taxon>Eukaryota</taxon>
        <taxon>Metazoa</taxon>
        <taxon>Ecdysozoa</taxon>
        <taxon>Nematoda</taxon>
        <taxon>Chromadorea</taxon>
        <taxon>Rhabditida</taxon>
        <taxon>Tylenchina</taxon>
        <taxon>Tylenchomorpha</taxon>
        <taxon>Sphaerularioidea</taxon>
        <taxon>Anguinidae</taxon>
        <taxon>Anguininae</taxon>
        <taxon>Ditylenchus</taxon>
    </lineage>
</organism>
<feature type="transmembrane region" description="Helical" evidence="7">
    <location>
        <begin position="114"/>
        <end position="140"/>
    </location>
</feature>
<evidence type="ECO:0000256" key="3">
    <source>
        <dbReference type="ARBA" id="ARBA00022692"/>
    </source>
</evidence>
<dbReference type="PANTHER" id="PTHR12703">
    <property type="entry name" value="TRANSMEMBRANE PROTEIN 33"/>
    <property type="match status" value="1"/>
</dbReference>
<keyword evidence="4 7" id="KW-1133">Transmembrane helix</keyword>
<feature type="transmembrane region" description="Helical" evidence="7">
    <location>
        <begin position="44"/>
        <end position="64"/>
    </location>
</feature>
<reference evidence="9" key="1">
    <citation type="submission" date="2022-11" db="UniProtKB">
        <authorList>
            <consortium name="WormBaseParasite"/>
        </authorList>
    </citation>
    <scope>IDENTIFICATION</scope>
</reference>
<evidence type="ECO:0000313" key="8">
    <source>
        <dbReference type="Proteomes" id="UP000887574"/>
    </source>
</evidence>
<keyword evidence="5 7" id="KW-0472">Membrane</keyword>
<feature type="region of interest" description="Disordered" evidence="6">
    <location>
        <begin position="1"/>
        <end position="27"/>
    </location>
</feature>
<dbReference type="AlphaFoldDB" id="A0A915D3H7"/>
<feature type="compositionally biased region" description="Polar residues" evidence="6">
    <location>
        <begin position="11"/>
        <end position="23"/>
    </location>
</feature>
<dbReference type="Proteomes" id="UP000887574">
    <property type="component" value="Unplaced"/>
</dbReference>
<dbReference type="GO" id="GO:0005783">
    <property type="term" value="C:endoplasmic reticulum"/>
    <property type="evidence" value="ECO:0007669"/>
    <property type="project" value="TreeGrafter"/>
</dbReference>
<dbReference type="GO" id="GO:0071786">
    <property type="term" value="P:endoplasmic reticulum tubular network organization"/>
    <property type="evidence" value="ECO:0007669"/>
    <property type="project" value="TreeGrafter"/>
</dbReference>
<dbReference type="PANTHER" id="PTHR12703:SF4">
    <property type="entry name" value="TRANSMEMBRANE PROTEIN 33"/>
    <property type="match status" value="1"/>
</dbReference>
<name>A0A915D3H7_9BILA</name>
<evidence type="ECO:0000256" key="1">
    <source>
        <dbReference type="ARBA" id="ARBA00004141"/>
    </source>
</evidence>
<dbReference type="WBParaSite" id="jg15176.2">
    <property type="protein sequence ID" value="jg15176.2"/>
    <property type="gene ID" value="jg15176"/>
</dbReference>
<accession>A0A915D3H7</accession>
<protein>
    <submittedName>
        <fullName evidence="9">Transmembrane protein 33</fullName>
    </submittedName>
</protein>
<comment type="subcellular location">
    <subcellularLocation>
        <location evidence="1">Membrane</location>
        <topology evidence="1">Multi-pass membrane protein</topology>
    </subcellularLocation>
</comment>
<feature type="transmembrane region" description="Helical" evidence="7">
    <location>
        <begin position="185"/>
        <end position="208"/>
    </location>
</feature>
<keyword evidence="3 7" id="KW-0812">Transmembrane</keyword>